<protein>
    <submittedName>
        <fullName evidence="1">Uncharacterized protein</fullName>
    </submittedName>
</protein>
<dbReference type="Proteomes" id="UP000182584">
    <property type="component" value="Unassembled WGS sequence"/>
</dbReference>
<reference evidence="1 2" key="1">
    <citation type="submission" date="2016-10" db="EMBL/GenBank/DDBJ databases">
        <authorList>
            <person name="de Groot N.N."/>
        </authorList>
    </citation>
    <scope>NUCLEOTIDE SEQUENCE [LARGE SCALE GENOMIC DNA]</scope>
    <source>
        <strain evidence="1 2">AR40</strain>
    </source>
</reference>
<dbReference type="AlphaFoldDB" id="A0A1H9XD91"/>
<evidence type="ECO:0000313" key="1">
    <source>
        <dbReference type="EMBL" id="SES44115.1"/>
    </source>
</evidence>
<evidence type="ECO:0000313" key="2">
    <source>
        <dbReference type="Proteomes" id="UP000182584"/>
    </source>
</evidence>
<proteinExistence type="predicted"/>
<dbReference type="EMBL" id="FOGJ01000060">
    <property type="protein sequence ID" value="SES44115.1"/>
    <property type="molecule type" value="Genomic_DNA"/>
</dbReference>
<name>A0A1H9XD91_BUTFI</name>
<accession>A0A1H9XD91</accession>
<gene>
    <name evidence="1" type="ORF">SAMN04487884_1602</name>
</gene>
<sequence>MLSNVGCYLGTSSYYSQKTKVSTGQSVTSFGNTAGIHLHMTDPDGGDNALTSVGFPDGSSASVYSAKGYSEYTVKYWNSNGSISEYEYDADEVDPGNARYLEMLAFTSHLDLTGQTKNAFGDFISAARGVNGDITYNSENILSQFDFRQMTEDFMGAQYRFGNMAGYLSVKNLYDHMMPDSPLRKAHSRDTFDEFCEFMDKMYAEQRSNAPEYRNQFLEMVDQGIQQKNGTGLSGGRNSEIRVSNFKEVETANYKLVPEPEIGGLRILVDGKSAGVFKPEHLKIQEDAQTGTRVMISELPGFNGNWYDAIPVTEELESALSEAIGVEEVPHQPLEGYYIGTHAGTGIKYVMRPGDEGRGGQVLLCNAVDEARYKALGEEYARRYPNLVTSPEAGEFYASLEIRGMAQRGANGIITTHPDNISYNDNSDPKKNWSAMIDEKTWNLLLSWLNNHTINTEEMTGFKYWDNIFNEIGGSYERVWSDDEIRQGHLYQ</sequence>
<organism evidence="1 2">
    <name type="scientific">Butyrivibrio fibrisolvens</name>
    <dbReference type="NCBI Taxonomy" id="831"/>
    <lineage>
        <taxon>Bacteria</taxon>
        <taxon>Bacillati</taxon>
        <taxon>Bacillota</taxon>
        <taxon>Clostridia</taxon>
        <taxon>Lachnospirales</taxon>
        <taxon>Lachnospiraceae</taxon>
        <taxon>Butyrivibrio</taxon>
    </lineage>
</organism>